<sequence>MNYLLGNTKTLNTENWQISLPKKVFQTLSDGFTLEPLDSTQHKQRIIFQKDQESSELHSALFQPLWKKWISNWNSKSVGIKKIIFGISADNNLLGKSYEIEQLHKCHNGNWYSIRFNSKLSSQDIEDVDFKHWLNNHLGIL</sequence>
<proteinExistence type="predicted"/>
<name>A0ABN4BPA5_9MOLU</name>
<evidence type="ECO:0000313" key="1">
    <source>
        <dbReference type="EMBL" id="AHC40169.1"/>
    </source>
</evidence>
<keyword evidence="2" id="KW-1185">Reference proteome</keyword>
<dbReference type="EMBL" id="CP006935">
    <property type="protein sequence ID" value="AHC40169.1"/>
    <property type="molecule type" value="Genomic_DNA"/>
</dbReference>
<organism evidence="1 2">
    <name type="scientific">Mycoplasma ovis str. Michigan</name>
    <dbReference type="NCBI Taxonomy" id="1415773"/>
    <lineage>
        <taxon>Bacteria</taxon>
        <taxon>Bacillati</taxon>
        <taxon>Mycoplasmatota</taxon>
        <taxon>Mollicutes</taxon>
        <taxon>Mycoplasmataceae</taxon>
        <taxon>Mycoplasma</taxon>
    </lineage>
</organism>
<evidence type="ECO:0000313" key="2">
    <source>
        <dbReference type="Proteomes" id="UP000018745"/>
    </source>
</evidence>
<reference evidence="1 2" key="1">
    <citation type="journal article" date="2014" name="Genome Announc.">
        <title>Complete Genome Sequence of Mycoplasma ovis Strain Michigan, a Hemoplasma of Sheep with Two Distinct 16S rRNA Genes.</title>
        <authorList>
            <person name="Deshuillers P.L."/>
            <person name="Santos A.P."/>
            <person name="do Nascimento N.C."/>
            <person name="Hampel J.A."/>
            <person name="Bergin I.L."/>
            <person name="Dyson M.C."/>
            <person name="Messick J.B."/>
        </authorList>
    </citation>
    <scope>NUCLEOTIDE SEQUENCE [LARGE SCALE GENOMIC DNA]</scope>
    <source>
        <strain evidence="1 2">Michigan</strain>
    </source>
</reference>
<dbReference type="Proteomes" id="UP000018745">
    <property type="component" value="Chromosome"/>
</dbReference>
<accession>A0ABN4BPA5</accession>
<protein>
    <submittedName>
        <fullName evidence="1">Uncharacterized protein</fullName>
    </submittedName>
</protein>
<gene>
    <name evidence="1" type="ORF">OVS_01005</name>
</gene>